<feature type="chain" id="PRO_5045907791" description="Lipoprotein" evidence="1">
    <location>
        <begin position="22"/>
        <end position="311"/>
    </location>
</feature>
<gene>
    <name evidence="2" type="ORF">GCM10009754_01750</name>
</gene>
<keyword evidence="3" id="KW-1185">Reference proteome</keyword>
<dbReference type="PROSITE" id="PS51257">
    <property type="entry name" value="PROKAR_LIPOPROTEIN"/>
    <property type="match status" value="1"/>
</dbReference>
<dbReference type="RefSeq" id="WP_344412227.1">
    <property type="nucleotide sequence ID" value="NZ_BAAANN010000001.1"/>
</dbReference>
<evidence type="ECO:0000256" key="1">
    <source>
        <dbReference type="SAM" id="SignalP"/>
    </source>
</evidence>
<proteinExistence type="predicted"/>
<dbReference type="EMBL" id="BAAANN010000001">
    <property type="protein sequence ID" value="GAA1938374.1"/>
    <property type="molecule type" value="Genomic_DNA"/>
</dbReference>
<keyword evidence="1" id="KW-0732">Signal</keyword>
<evidence type="ECO:0008006" key="4">
    <source>
        <dbReference type="Google" id="ProtNLM"/>
    </source>
</evidence>
<protein>
    <recommendedName>
        <fullName evidence="4">Lipoprotein</fullName>
    </recommendedName>
</protein>
<dbReference type="Proteomes" id="UP001501116">
    <property type="component" value="Unassembled WGS sequence"/>
</dbReference>
<organism evidence="2 3">
    <name type="scientific">Amycolatopsis minnesotensis</name>
    <dbReference type="NCBI Taxonomy" id="337894"/>
    <lineage>
        <taxon>Bacteria</taxon>
        <taxon>Bacillati</taxon>
        <taxon>Actinomycetota</taxon>
        <taxon>Actinomycetes</taxon>
        <taxon>Pseudonocardiales</taxon>
        <taxon>Pseudonocardiaceae</taxon>
        <taxon>Amycolatopsis</taxon>
    </lineage>
</organism>
<sequence>MTMRYRLAAGFVGLVAGCAVLSGCTTGLPDRTEQVRRLEAEIPALPGVAKFHVSYQNDFESGSSLRTTAYFPTATEPQIVAIAQRITDLTHGQFNGYQQEHEFVVGNRAQVTTGAEPDPREVADRVRRLRQISSALPAAEITWNGRGLDVHDVPEAAVSFAAVRGGLAGKPARVTVFTQGAGPSWEVDFPFDAEQERQLAAQMAGLPVEVTFVALKNGFLSSMNAGVRDPAKAYADLAAAIAALHATRAHPVYLTWHRDGEKGKGLKFAGNVHVAGCQYPRTAGEEDPGRYYTPEALELQRRLRTEFDACR</sequence>
<comment type="caution">
    <text evidence="2">The sequence shown here is derived from an EMBL/GenBank/DDBJ whole genome shotgun (WGS) entry which is preliminary data.</text>
</comment>
<evidence type="ECO:0000313" key="3">
    <source>
        <dbReference type="Proteomes" id="UP001501116"/>
    </source>
</evidence>
<reference evidence="2 3" key="1">
    <citation type="journal article" date="2019" name="Int. J. Syst. Evol. Microbiol.">
        <title>The Global Catalogue of Microorganisms (GCM) 10K type strain sequencing project: providing services to taxonomists for standard genome sequencing and annotation.</title>
        <authorList>
            <consortium name="The Broad Institute Genomics Platform"/>
            <consortium name="The Broad Institute Genome Sequencing Center for Infectious Disease"/>
            <person name="Wu L."/>
            <person name="Ma J."/>
        </authorList>
    </citation>
    <scope>NUCLEOTIDE SEQUENCE [LARGE SCALE GENOMIC DNA]</scope>
    <source>
        <strain evidence="2 3">JCM 14545</strain>
    </source>
</reference>
<accession>A0ABN2PYK8</accession>
<name>A0ABN2PYK8_9PSEU</name>
<evidence type="ECO:0000313" key="2">
    <source>
        <dbReference type="EMBL" id="GAA1938374.1"/>
    </source>
</evidence>
<feature type="signal peptide" evidence="1">
    <location>
        <begin position="1"/>
        <end position="21"/>
    </location>
</feature>